<evidence type="ECO:0000256" key="8">
    <source>
        <dbReference type="SAM" id="Coils"/>
    </source>
</evidence>
<dbReference type="Gene3D" id="1.10.510.10">
    <property type="entry name" value="Transferase(Phosphotransferase) domain 1"/>
    <property type="match status" value="1"/>
</dbReference>
<evidence type="ECO:0000313" key="13">
    <source>
        <dbReference type="EMBL" id="WKW15630.1"/>
    </source>
</evidence>
<feature type="transmembrane region" description="Helical" evidence="10">
    <location>
        <begin position="513"/>
        <end position="534"/>
    </location>
</feature>
<dbReference type="InterPro" id="IPR017441">
    <property type="entry name" value="Protein_kinase_ATP_BS"/>
</dbReference>
<evidence type="ECO:0000313" key="12">
    <source>
        <dbReference type="EMBL" id="WKW12723.1"/>
    </source>
</evidence>
<evidence type="ECO:0000256" key="7">
    <source>
        <dbReference type="PROSITE-ProRule" id="PRU10141"/>
    </source>
</evidence>
<keyword evidence="10" id="KW-0812">Transmembrane</keyword>
<feature type="domain" description="Protein kinase" evidence="11">
    <location>
        <begin position="20"/>
        <end position="278"/>
    </location>
</feature>
<keyword evidence="2" id="KW-0723">Serine/threonine-protein kinase</keyword>
<evidence type="ECO:0000256" key="9">
    <source>
        <dbReference type="SAM" id="MobiDB-lite"/>
    </source>
</evidence>
<keyword evidence="10" id="KW-0472">Membrane</keyword>
<dbReference type="KEGG" id="pspc:Strain318_002029"/>
<dbReference type="FunFam" id="1.10.510.10:FF:000021">
    <property type="entry name" value="Serine/threonine protein kinase"/>
    <property type="match status" value="1"/>
</dbReference>
<evidence type="ECO:0000256" key="5">
    <source>
        <dbReference type="ARBA" id="ARBA00022777"/>
    </source>
</evidence>
<organism evidence="12">
    <name type="scientific">Pseudogemmatithrix spongiicola</name>
    <dbReference type="NCBI Taxonomy" id="3062599"/>
    <lineage>
        <taxon>Bacteria</taxon>
        <taxon>Pseudomonadati</taxon>
        <taxon>Gemmatimonadota</taxon>
        <taxon>Gemmatimonadia</taxon>
        <taxon>Gemmatimonadales</taxon>
        <taxon>Gemmatimonadaceae</taxon>
        <taxon>Pseudogemmatithrix</taxon>
    </lineage>
</organism>
<gene>
    <name evidence="12" type="ORF">Strain138_002030</name>
    <name evidence="13" type="ORF">Strain318_002029</name>
</gene>
<keyword evidence="6 7" id="KW-0067">ATP-binding</keyword>
<dbReference type="PROSITE" id="PS00107">
    <property type="entry name" value="PROTEIN_KINASE_ATP"/>
    <property type="match status" value="1"/>
</dbReference>
<protein>
    <recommendedName>
        <fullName evidence="1">non-specific serine/threonine protein kinase</fullName>
        <ecNumber evidence="1">2.7.11.1</ecNumber>
    </recommendedName>
</protein>
<feature type="transmembrane region" description="Helical" evidence="10">
    <location>
        <begin position="540"/>
        <end position="562"/>
    </location>
</feature>
<dbReference type="GO" id="GO:0004674">
    <property type="term" value="F:protein serine/threonine kinase activity"/>
    <property type="evidence" value="ECO:0007669"/>
    <property type="project" value="UniProtKB-KW"/>
</dbReference>
<evidence type="ECO:0000256" key="6">
    <source>
        <dbReference type="ARBA" id="ARBA00022840"/>
    </source>
</evidence>
<dbReference type="Gene3D" id="3.30.200.20">
    <property type="entry name" value="Phosphorylase Kinase, domain 1"/>
    <property type="match status" value="1"/>
</dbReference>
<keyword evidence="8" id="KW-0175">Coiled coil</keyword>
<evidence type="ECO:0000256" key="1">
    <source>
        <dbReference type="ARBA" id="ARBA00012513"/>
    </source>
</evidence>
<dbReference type="Proteomes" id="UP001229955">
    <property type="component" value="Chromosome"/>
</dbReference>
<dbReference type="InterPro" id="IPR000719">
    <property type="entry name" value="Prot_kinase_dom"/>
</dbReference>
<dbReference type="EC" id="2.7.11.1" evidence="1"/>
<dbReference type="GO" id="GO:0005524">
    <property type="term" value="F:ATP binding"/>
    <property type="evidence" value="ECO:0007669"/>
    <property type="project" value="UniProtKB-UniRule"/>
</dbReference>
<dbReference type="PROSITE" id="PS50011">
    <property type="entry name" value="PROTEIN_KINASE_DOM"/>
    <property type="match status" value="1"/>
</dbReference>
<keyword evidence="3" id="KW-0808">Transferase</keyword>
<dbReference type="EMBL" id="CP130613">
    <property type="protein sequence ID" value="WKW15630.1"/>
    <property type="molecule type" value="Genomic_DNA"/>
</dbReference>
<dbReference type="RefSeq" id="WP_367885600.1">
    <property type="nucleotide sequence ID" value="NZ_CP130612.1"/>
</dbReference>
<accession>A0AA49Q901</accession>
<dbReference type="EMBL" id="CP130612">
    <property type="protein sequence ID" value="WKW12723.1"/>
    <property type="molecule type" value="Genomic_DNA"/>
</dbReference>
<dbReference type="CDD" id="cd14014">
    <property type="entry name" value="STKc_PknB_like"/>
    <property type="match status" value="1"/>
</dbReference>
<proteinExistence type="predicted"/>
<dbReference type="AlphaFoldDB" id="A0AA49JW63"/>
<evidence type="ECO:0000313" key="14">
    <source>
        <dbReference type="Proteomes" id="UP001229955"/>
    </source>
</evidence>
<feature type="coiled-coil region" evidence="8">
    <location>
        <begin position="566"/>
        <end position="593"/>
    </location>
</feature>
<dbReference type="PROSITE" id="PS00108">
    <property type="entry name" value="PROTEIN_KINASE_ST"/>
    <property type="match status" value="1"/>
</dbReference>
<accession>A0AA49JW63</accession>
<evidence type="ECO:0000259" key="11">
    <source>
        <dbReference type="PROSITE" id="PS50011"/>
    </source>
</evidence>
<dbReference type="InterPro" id="IPR011009">
    <property type="entry name" value="Kinase-like_dom_sf"/>
</dbReference>
<dbReference type="InterPro" id="IPR008271">
    <property type="entry name" value="Ser/Thr_kinase_AS"/>
</dbReference>
<evidence type="ECO:0000256" key="10">
    <source>
        <dbReference type="SAM" id="Phobius"/>
    </source>
</evidence>
<keyword evidence="5 12" id="KW-0418">Kinase</keyword>
<feature type="region of interest" description="Disordered" evidence="9">
    <location>
        <begin position="597"/>
        <end position="620"/>
    </location>
</feature>
<keyword evidence="14" id="KW-1185">Reference proteome</keyword>
<keyword evidence="4 7" id="KW-0547">Nucleotide-binding</keyword>
<evidence type="ECO:0000256" key="2">
    <source>
        <dbReference type="ARBA" id="ARBA00022527"/>
    </source>
</evidence>
<keyword evidence="10" id="KW-1133">Transmembrane helix</keyword>
<name>A0AA49JW63_9BACT</name>
<dbReference type="SMART" id="SM00220">
    <property type="entry name" value="S_TKc"/>
    <property type="match status" value="1"/>
</dbReference>
<sequence length="620" mass="66008">MTPALDPQFAPLAAALAQEFALEAELGRGGMGVVFRATDLMLDRSVALKVLPPSLGADPEVRARFLREARTAGQLSHPHIVHIHRADERAGFAYFVMGLVEGENLGQRVRDRGPLPPGDAVRHLREVAWALAYAHARGVIHRDVKPENIMIERGSNRALVTDFGIARVETAAHLTTEGHVVGTAHYMSPEQVNGGALDGRSDLYALGVVGYFLLSGKLPFEGMTPGAVLVAHATQAPPPLRSVAPQLPAALAETIDRCLAKHPEQRFATGEDLAEALRRAMEGAVASREPVVSDRHRLLSEDQAALVWRRAAQLQAEAAARLERETRAHAVRTQLGEPVTTSTPAQGPPTSSYRLQDVESAAIEAGISQRYVALALSELPGTDALEAAVDPSEAREQAGRAILGRVQRSLSVSRVIRAPARDVLKAMGRTFQNATFRLTLKDQLGRHPLDGGILVFKLPDMDASGTNFTHFTWLRYGLYARELRATIRPLDLDGGAAEVTVVADLRPGVGYNVWGYGIIAGGISAVSGVIGGAIGAKAMALAGLAIGAPAAITALAAGALAISASRAFYRWELQTATQELEELLQAIEGTLRTRSVFEEDPPALPPPAAASGPDITLLST</sequence>
<dbReference type="PANTHER" id="PTHR43289">
    <property type="entry name" value="MITOGEN-ACTIVATED PROTEIN KINASE KINASE KINASE 20-RELATED"/>
    <property type="match status" value="1"/>
</dbReference>
<dbReference type="PANTHER" id="PTHR43289:SF6">
    <property type="entry name" value="SERINE_THREONINE-PROTEIN KINASE NEKL-3"/>
    <property type="match status" value="1"/>
</dbReference>
<dbReference type="Pfam" id="PF00069">
    <property type="entry name" value="Pkinase"/>
    <property type="match status" value="1"/>
</dbReference>
<feature type="binding site" evidence="7">
    <location>
        <position position="49"/>
    </location>
    <ligand>
        <name>ATP</name>
        <dbReference type="ChEBI" id="CHEBI:30616"/>
    </ligand>
</feature>
<evidence type="ECO:0000256" key="4">
    <source>
        <dbReference type="ARBA" id="ARBA00022741"/>
    </source>
</evidence>
<dbReference type="SUPFAM" id="SSF56112">
    <property type="entry name" value="Protein kinase-like (PK-like)"/>
    <property type="match status" value="1"/>
</dbReference>
<reference evidence="12" key="1">
    <citation type="submission" date="2023-07" db="EMBL/GenBank/DDBJ databases">
        <authorList>
            <person name="Haufschild T."/>
            <person name="Kallscheuer N."/>
            <person name="Hammer J."/>
            <person name="Kohn T."/>
            <person name="Kabuu M."/>
            <person name="Jogler M."/>
            <person name="Wohfarth N."/>
            <person name="Heuer A."/>
            <person name="Rohde M."/>
            <person name="van Teeseling M.C.F."/>
            <person name="Jogler C."/>
        </authorList>
    </citation>
    <scope>NUCLEOTIDE SEQUENCE</scope>
    <source>
        <strain evidence="12">Strain 138</strain>
        <strain evidence="13">Strain 318</strain>
    </source>
</reference>
<evidence type="ECO:0000256" key="3">
    <source>
        <dbReference type="ARBA" id="ARBA00022679"/>
    </source>
</evidence>